<gene>
    <name evidence="1" type="ORF">MM415A02659_0001</name>
    <name evidence="2" type="ORF">MM415B02229_0017</name>
</gene>
<evidence type="ECO:0000313" key="1">
    <source>
        <dbReference type="EMBL" id="QJA72644.1"/>
    </source>
</evidence>
<dbReference type="AlphaFoldDB" id="A0A6M3JRF8"/>
<proteinExistence type="predicted"/>
<accession>A0A6M3JRF8</accession>
<evidence type="ECO:0000313" key="2">
    <source>
        <dbReference type="EMBL" id="QJA85379.1"/>
    </source>
</evidence>
<organism evidence="1">
    <name type="scientific">viral metagenome</name>
    <dbReference type="NCBI Taxonomy" id="1070528"/>
    <lineage>
        <taxon>unclassified sequences</taxon>
        <taxon>metagenomes</taxon>
        <taxon>organismal metagenomes</taxon>
    </lineage>
</organism>
<dbReference type="EMBL" id="MT141968">
    <property type="protein sequence ID" value="QJA72644.1"/>
    <property type="molecule type" value="Genomic_DNA"/>
</dbReference>
<name>A0A6M3JRF8_9ZZZZ</name>
<protein>
    <submittedName>
        <fullName evidence="1">Uncharacterized protein</fullName>
    </submittedName>
</protein>
<reference evidence="1" key="1">
    <citation type="submission" date="2020-03" db="EMBL/GenBank/DDBJ databases">
        <title>The deep terrestrial virosphere.</title>
        <authorList>
            <person name="Holmfeldt K."/>
            <person name="Nilsson E."/>
            <person name="Simone D."/>
            <person name="Lopez-Fernandez M."/>
            <person name="Wu X."/>
            <person name="de Brujin I."/>
            <person name="Lundin D."/>
            <person name="Andersson A."/>
            <person name="Bertilsson S."/>
            <person name="Dopson M."/>
        </authorList>
    </citation>
    <scope>NUCLEOTIDE SEQUENCE</scope>
    <source>
        <strain evidence="1">MM415A02659</strain>
        <strain evidence="2">MM415B02229</strain>
    </source>
</reference>
<sequence>MAEYPTTNYGQESKRITIRSLEMECLQETILLNDRLLEVFNRDRKEQDSQLQTEENNLLDTITTDLCKLLAILKEMRELVNQQIIKKII</sequence>
<dbReference type="EMBL" id="MT142570">
    <property type="protein sequence ID" value="QJA85379.1"/>
    <property type="molecule type" value="Genomic_DNA"/>
</dbReference>